<dbReference type="AlphaFoldDB" id="A0A5J5FUC0"/>
<evidence type="ECO:0000313" key="1">
    <source>
        <dbReference type="EMBL" id="KAA8996327.1"/>
    </source>
</evidence>
<evidence type="ECO:0000313" key="2">
    <source>
        <dbReference type="Proteomes" id="UP000367750"/>
    </source>
</evidence>
<dbReference type="EMBL" id="VYKK01000035">
    <property type="protein sequence ID" value="KAA8996327.1"/>
    <property type="molecule type" value="Genomic_DNA"/>
</dbReference>
<name>A0A5J5FUC0_9BACL</name>
<proteinExistence type="predicted"/>
<reference evidence="1 2" key="1">
    <citation type="submission" date="2019-09" db="EMBL/GenBank/DDBJ databases">
        <title>Bacillus ochoae sp. nov., Paenibacillus whitsoniae sp. nov., Paenibacillus spiritus sp. nov. Isolated from the Mars Exploration Rover during spacecraft assembly.</title>
        <authorList>
            <person name="Seuylemezian A."/>
            <person name="Vaishampayan P."/>
        </authorList>
    </citation>
    <scope>NUCLEOTIDE SEQUENCE [LARGE SCALE GENOMIC DNA]</scope>
    <source>
        <strain evidence="1 2">MER_111</strain>
    </source>
</reference>
<dbReference type="Proteomes" id="UP000367750">
    <property type="component" value="Unassembled WGS sequence"/>
</dbReference>
<dbReference type="RefSeq" id="WP_150459775.1">
    <property type="nucleotide sequence ID" value="NZ_VYKK01000035.1"/>
</dbReference>
<evidence type="ECO:0008006" key="3">
    <source>
        <dbReference type="Google" id="ProtNLM"/>
    </source>
</evidence>
<gene>
    <name evidence="1" type="ORF">F4V43_18630</name>
</gene>
<accession>A0A5J5FUC0</accession>
<protein>
    <recommendedName>
        <fullName evidence="3">DEAD/DEAH box helicase</fullName>
    </recommendedName>
</protein>
<comment type="caution">
    <text evidence="1">The sequence shown here is derived from an EMBL/GenBank/DDBJ whole genome shotgun (WGS) entry which is preliminary data.</text>
</comment>
<keyword evidence="2" id="KW-1185">Reference proteome</keyword>
<sequence length="552" mass="65020">MTKKLTMKEPLSQEEFKEEYRKKADILKDFILNRESGEDKIHVFNHEAGFGKSRITDEVLQQEILNARCTGLPENERRFLLVKKFKKDVLQSEETISSGGLFRNDVLGITAENWTDGAKWRFRKEQLKQFKVLIITHSRYISMCTDEEERQALMEGRHTLIIDEKVEFPIYSFDERQYDKLQKHLPKPAPPLLYEITFPLFQEMRSQKSRTNIDGKVRFNNEILICSPKLKNKELLLSEMRNLVDKNANLKLNDRSDAYKILKALENLYGRKCLFNGDKISSILEHHKFLTLKNNIILDANGEIDALYSNQLSDGFESKRQTKIIYHDNCEIQHLQFNTSKTSIVKLEEEYFSKIINLIKDEHKPDDKTLIVMQKRFVMDDNKRVASFVNRLYKEGINSVFLGSEDEEKKYNNESYAVNWFGNLIGKNDWKDFNQCWIIGTPLLPMDTYILNMWQYTGKINWKIGREVVKKEGVQQFKNKDLEKIRKGHVVGEIYQAIKRIQRNHHPKAQFFIVNNDSDVFNKVVKHLPNVQVREPIDLDIKSKKTEQDLRV</sequence>
<dbReference type="OrthoDB" id="1805550at2"/>
<organism evidence="1 2">
    <name type="scientific">Paenibacillus spiritus</name>
    <dbReference type="NCBI Taxonomy" id="2496557"/>
    <lineage>
        <taxon>Bacteria</taxon>
        <taxon>Bacillati</taxon>
        <taxon>Bacillota</taxon>
        <taxon>Bacilli</taxon>
        <taxon>Bacillales</taxon>
        <taxon>Paenibacillaceae</taxon>
        <taxon>Paenibacillus</taxon>
    </lineage>
</organism>